<evidence type="ECO:0000313" key="3">
    <source>
        <dbReference type="EMBL" id="PKA56768.1"/>
    </source>
</evidence>
<keyword evidence="2" id="KW-0735">Signal-anchor</keyword>
<dbReference type="STRING" id="1088818.A0A2I0AMG3"/>
<dbReference type="EC" id="2.1.1.-" evidence="2"/>
<comment type="similarity">
    <text evidence="2">Belongs to the methyltransferase superfamily.</text>
</comment>
<name>A0A2I0AMG3_9ASPA</name>
<dbReference type="PANTHER" id="PTHR10108">
    <property type="entry name" value="SAM-DEPENDENT METHYLTRANSFERASE"/>
    <property type="match status" value="1"/>
</dbReference>
<dbReference type="GO" id="GO:0005802">
    <property type="term" value="C:trans-Golgi network"/>
    <property type="evidence" value="ECO:0007669"/>
    <property type="project" value="TreeGrafter"/>
</dbReference>
<dbReference type="OrthoDB" id="769020at2759"/>
<evidence type="ECO:0000313" key="4">
    <source>
        <dbReference type="Proteomes" id="UP000236161"/>
    </source>
</evidence>
<sequence length="172" mass="19692">MEVDRVLRPGGYWVLSGPPINWKANYQAWQRTKEDLEAEQKKIEEIAELFCLEKYAEIREIAIWRKRINADSCPGRQDEPSVKICDSVNDCKMKDILLEMDRILRPEGTVLFHDDVDALVKIKKMTGGMRWNSMLIDHEDGPLVPKKILVAVKQYWVAGEKNTTMVASSGAS</sequence>
<evidence type="ECO:0000256" key="2">
    <source>
        <dbReference type="RuleBase" id="RU366043"/>
    </source>
</evidence>
<dbReference type="Proteomes" id="UP000236161">
    <property type="component" value="Unassembled WGS sequence"/>
</dbReference>
<dbReference type="GO" id="GO:0016020">
    <property type="term" value="C:membrane"/>
    <property type="evidence" value="ECO:0007669"/>
    <property type="project" value="UniProtKB-SubCell"/>
</dbReference>
<dbReference type="AlphaFoldDB" id="A0A2I0AMG3"/>
<dbReference type="PANTHER" id="PTHR10108:SF1119">
    <property type="entry name" value="METHYLTRANSFERASE PMT2-RELATED"/>
    <property type="match status" value="1"/>
</dbReference>
<dbReference type="GO" id="GO:0032259">
    <property type="term" value="P:methylation"/>
    <property type="evidence" value="ECO:0007669"/>
    <property type="project" value="UniProtKB-KW"/>
</dbReference>
<keyword evidence="1 2" id="KW-0489">Methyltransferase</keyword>
<protein>
    <recommendedName>
        <fullName evidence="2">Methyltransferase</fullName>
        <ecNumber evidence="2">2.1.1.-</ecNumber>
    </recommendedName>
</protein>
<gene>
    <name evidence="3" type="ORF">AXF42_Ash002071</name>
</gene>
<reference evidence="3 4" key="1">
    <citation type="journal article" date="2017" name="Nature">
        <title>The Apostasia genome and the evolution of orchids.</title>
        <authorList>
            <person name="Zhang G.Q."/>
            <person name="Liu K.W."/>
            <person name="Li Z."/>
            <person name="Lohaus R."/>
            <person name="Hsiao Y.Y."/>
            <person name="Niu S.C."/>
            <person name="Wang J.Y."/>
            <person name="Lin Y.C."/>
            <person name="Xu Q."/>
            <person name="Chen L.J."/>
            <person name="Yoshida K."/>
            <person name="Fujiwara S."/>
            <person name="Wang Z.W."/>
            <person name="Zhang Y.Q."/>
            <person name="Mitsuda N."/>
            <person name="Wang M."/>
            <person name="Liu G.H."/>
            <person name="Pecoraro L."/>
            <person name="Huang H.X."/>
            <person name="Xiao X.J."/>
            <person name="Lin M."/>
            <person name="Wu X.Y."/>
            <person name="Wu W.L."/>
            <person name="Chen Y.Y."/>
            <person name="Chang S.B."/>
            <person name="Sakamoto S."/>
            <person name="Ohme-Takagi M."/>
            <person name="Yagi M."/>
            <person name="Zeng S.J."/>
            <person name="Shen C.Y."/>
            <person name="Yeh C.M."/>
            <person name="Luo Y.B."/>
            <person name="Tsai W.C."/>
            <person name="Van de Peer Y."/>
            <person name="Liu Z.J."/>
        </authorList>
    </citation>
    <scope>NUCLEOTIDE SEQUENCE [LARGE SCALE GENOMIC DNA]</scope>
    <source>
        <strain evidence="4">cv. Shenzhen</strain>
        <tissue evidence="3">Stem</tissue>
    </source>
</reference>
<dbReference type="EMBL" id="KZ451969">
    <property type="protein sequence ID" value="PKA56768.1"/>
    <property type="molecule type" value="Genomic_DNA"/>
</dbReference>
<evidence type="ECO:0000256" key="1">
    <source>
        <dbReference type="ARBA" id="ARBA00022603"/>
    </source>
</evidence>
<comment type="subcellular location">
    <subcellularLocation>
        <location evidence="2">Membrane</location>
        <topology evidence="2">Single-pass type II membrane protein</topology>
    </subcellularLocation>
</comment>
<organism evidence="3 4">
    <name type="scientific">Apostasia shenzhenica</name>
    <dbReference type="NCBI Taxonomy" id="1088818"/>
    <lineage>
        <taxon>Eukaryota</taxon>
        <taxon>Viridiplantae</taxon>
        <taxon>Streptophyta</taxon>
        <taxon>Embryophyta</taxon>
        <taxon>Tracheophyta</taxon>
        <taxon>Spermatophyta</taxon>
        <taxon>Magnoliopsida</taxon>
        <taxon>Liliopsida</taxon>
        <taxon>Asparagales</taxon>
        <taxon>Orchidaceae</taxon>
        <taxon>Apostasioideae</taxon>
        <taxon>Apostasia</taxon>
    </lineage>
</organism>
<dbReference type="GO" id="GO:0005768">
    <property type="term" value="C:endosome"/>
    <property type="evidence" value="ECO:0007669"/>
    <property type="project" value="TreeGrafter"/>
</dbReference>
<keyword evidence="2" id="KW-0325">Glycoprotein</keyword>
<accession>A0A2I0AMG3</accession>
<dbReference type="Pfam" id="PF03141">
    <property type="entry name" value="Methyltransf_29"/>
    <property type="match status" value="2"/>
</dbReference>
<keyword evidence="4" id="KW-1185">Reference proteome</keyword>
<dbReference type="GO" id="GO:0008168">
    <property type="term" value="F:methyltransferase activity"/>
    <property type="evidence" value="ECO:0007669"/>
    <property type="project" value="UniProtKB-UniRule"/>
</dbReference>
<dbReference type="InterPro" id="IPR004159">
    <property type="entry name" value="Put_SAM_MeTrfase"/>
</dbReference>
<keyword evidence="2" id="KW-0812">Transmembrane</keyword>
<keyword evidence="2 3" id="KW-0808">Transferase</keyword>
<proteinExistence type="inferred from homology"/>